<evidence type="ECO:0000256" key="1">
    <source>
        <dbReference type="SAM" id="Coils"/>
    </source>
</evidence>
<feature type="coiled-coil region" evidence="1">
    <location>
        <begin position="97"/>
        <end position="124"/>
    </location>
</feature>
<dbReference type="EMBL" id="CAJJDM010000044">
    <property type="protein sequence ID" value="CAD8069681.1"/>
    <property type="molecule type" value="Genomic_DNA"/>
</dbReference>
<comment type="caution">
    <text evidence="3">The sequence shown here is derived from an EMBL/GenBank/DDBJ whole genome shotgun (WGS) entry which is preliminary data.</text>
</comment>
<accession>A0A8S1LVP6</accession>
<evidence type="ECO:0000313" key="4">
    <source>
        <dbReference type="Proteomes" id="UP000688137"/>
    </source>
</evidence>
<evidence type="ECO:0000259" key="2">
    <source>
        <dbReference type="Pfam" id="PF00564"/>
    </source>
</evidence>
<protein>
    <recommendedName>
        <fullName evidence="2">PB1 domain-containing protein</fullName>
    </recommendedName>
</protein>
<gene>
    <name evidence="3" type="ORF">PPRIM_AZ9-3.1.T0440151</name>
</gene>
<evidence type="ECO:0000313" key="3">
    <source>
        <dbReference type="EMBL" id="CAD8069681.1"/>
    </source>
</evidence>
<dbReference type="Proteomes" id="UP000688137">
    <property type="component" value="Unassembled WGS sequence"/>
</dbReference>
<sequence>MLIIYKGQEIKVGNIDFNSLIEIIETRFAYELQSMYQIIYKDDDDDSNPVIIVDDDSLQGAVNLCQTKNIELVLEVQNANIDASNYILKRQISTEKSNIYQESLHQINEKLREYKEQHKYQEIQESIYEVKDEDLTIQHIMQYYQKQLTKFVANYQKQSNEHKTKHYQQYQECFGSLLERMNKKLLNQFELITQNQKDIQKKVENLNEFQQFQ</sequence>
<organism evidence="3 4">
    <name type="scientific">Paramecium primaurelia</name>
    <dbReference type="NCBI Taxonomy" id="5886"/>
    <lineage>
        <taxon>Eukaryota</taxon>
        <taxon>Sar</taxon>
        <taxon>Alveolata</taxon>
        <taxon>Ciliophora</taxon>
        <taxon>Intramacronucleata</taxon>
        <taxon>Oligohymenophorea</taxon>
        <taxon>Peniculida</taxon>
        <taxon>Parameciidae</taxon>
        <taxon>Paramecium</taxon>
    </lineage>
</organism>
<dbReference type="InterPro" id="IPR000270">
    <property type="entry name" value="PB1_dom"/>
</dbReference>
<name>A0A8S1LVP6_PARPR</name>
<reference evidence="3" key="1">
    <citation type="submission" date="2021-01" db="EMBL/GenBank/DDBJ databases">
        <authorList>
            <consortium name="Genoscope - CEA"/>
            <person name="William W."/>
        </authorList>
    </citation>
    <scope>NUCLEOTIDE SEQUENCE</scope>
</reference>
<feature type="domain" description="PB1" evidence="2">
    <location>
        <begin position="14"/>
        <end position="76"/>
    </location>
</feature>
<keyword evidence="1" id="KW-0175">Coiled coil</keyword>
<dbReference type="AlphaFoldDB" id="A0A8S1LVP6"/>
<keyword evidence="4" id="KW-1185">Reference proteome</keyword>
<dbReference type="Pfam" id="PF00564">
    <property type="entry name" value="PB1"/>
    <property type="match status" value="1"/>
</dbReference>
<proteinExistence type="predicted"/>
<dbReference type="OMA" id="NYILKRQ"/>